<comment type="caution">
    <text evidence="1">The sequence shown here is derived from an EMBL/GenBank/DDBJ whole genome shotgun (WGS) entry which is preliminary data.</text>
</comment>
<evidence type="ECO:0000313" key="2">
    <source>
        <dbReference type="Proteomes" id="UP000245202"/>
    </source>
</evidence>
<sequence length="555" mass="63928">MNFAVEAFLNEVWQEVTTIYAKESKRINELKNRSRLQAGINDYLRVAWRKGKFTWANGRIHIDVHEPFSWSDSSYEVEAGTYITELTNELLIEEFFPALCERVDRLFRSEELGASFFDYKFEVVFEFEWEQSKLSFNHQFINEPKLSQLKQILEQFVHTKVLSDPPVLPGEKEFFFFANHLVNPDLMKQEVKEVEPLIQRLSDKLKTNQERKNAWISQYTAAFKHWAQDYFLPRHFNQTGFYGNEWVLKEDAIHSSVDAGEMDFFLYTAVQIGFTEPNTRLKYLELAVQLGSKRAADYLKIGSGKFANTYRGERVEARNNDVLQMIDIRILSEEEAAYGEAIDYIIDLLRQGFPKGYNLKLKSSQKHVLPFKMLAKSKLHQFFANALNCRALFPKIAEYADTAMEEFAWYSDVEPGEKSVMPGTYAVLGLGLYSEDYFPLVCRYMDLVDTEHQMVQDGYAQAFIEAHGVKAEHMPVIVSILLAGNDEGRQVKNLTIDRPELAEALIETLKGKEIHELEMVLCRVFGSVKKLEGAARKAESPLKEGLEQLLALNGG</sequence>
<gene>
    <name evidence="1" type="ORF">PAT3040_01563</name>
</gene>
<keyword evidence="2" id="KW-1185">Reference proteome</keyword>
<dbReference type="Proteomes" id="UP000245202">
    <property type="component" value="Unassembled WGS sequence"/>
</dbReference>
<proteinExistence type="predicted"/>
<reference evidence="1 2" key="1">
    <citation type="submission" date="2017-08" db="EMBL/GenBank/DDBJ databases">
        <title>Substantial Increase in Enzyme Production by Combined Drug-Resistance Mutations in Paenibacillus agaridevorans.</title>
        <authorList>
            <person name="Tanaka Y."/>
            <person name="Funane K."/>
            <person name="Hosaka T."/>
            <person name="Shiwa Y."/>
            <person name="Fujita N."/>
            <person name="Miyazaki T."/>
            <person name="Yoshikawa H."/>
            <person name="Murakami K."/>
            <person name="Kasahara K."/>
            <person name="Inaoka T."/>
            <person name="Hiraga Y."/>
            <person name="Ochi K."/>
        </authorList>
    </citation>
    <scope>NUCLEOTIDE SEQUENCE [LARGE SCALE GENOMIC DNA]</scope>
    <source>
        <strain evidence="1 2">T-3040</strain>
    </source>
</reference>
<name>A0A2R5ELN9_9BACL</name>
<dbReference type="RefSeq" id="WP_108992155.1">
    <property type="nucleotide sequence ID" value="NZ_BDQX01000073.1"/>
</dbReference>
<dbReference type="InterPro" id="IPR046136">
    <property type="entry name" value="DUF6138"/>
</dbReference>
<dbReference type="AlphaFoldDB" id="A0A2R5ELN9"/>
<organism evidence="1 2">
    <name type="scientific">Paenibacillus agaridevorans</name>
    <dbReference type="NCBI Taxonomy" id="171404"/>
    <lineage>
        <taxon>Bacteria</taxon>
        <taxon>Bacillati</taxon>
        <taxon>Bacillota</taxon>
        <taxon>Bacilli</taxon>
        <taxon>Bacillales</taxon>
        <taxon>Paenibacillaceae</taxon>
        <taxon>Paenibacillus</taxon>
    </lineage>
</organism>
<evidence type="ECO:0000313" key="1">
    <source>
        <dbReference type="EMBL" id="GBG07015.1"/>
    </source>
</evidence>
<protein>
    <submittedName>
        <fullName evidence="1">Uncharacterized protein</fullName>
    </submittedName>
</protein>
<dbReference type="EMBL" id="BDQX01000073">
    <property type="protein sequence ID" value="GBG07015.1"/>
    <property type="molecule type" value="Genomic_DNA"/>
</dbReference>
<dbReference type="Pfam" id="PF19635">
    <property type="entry name" value="DUF6138"/>
    <property type="match status" value="1"/>
</dbReference>
<accession>A0A2R5ELN9</accession>